<feature type="region of interest" description="Disordered" evidence="3">
    <location>
        <begin position="779"/>
        <end position="811"/>
    </location>
</feature>
<keyword evidence="1 2" id="KW-0443">Lipid metabolism</keyword>
<evidence type="ECO:0000259" key="4">
    <source>
        <dbReference type="PROSITE" id="PS51635"/>
    </source>
</evidence>
<reference evidence="5 6" key="1">
    <citation type="submission" date="2023-10" db="EMBL/GenBank/DDBJ databases">
        <title>Complete genome sequence of a Sphingomonadaceae bacterium.</title>
        <authorList>
            <person name="Yan C."/>
        </authorList>
    </citation>
    <scope>NUCLEOTIDE SEQUENCE [LARGE SCALE GENOMIC DNA]</scope>
    <source>
        <strain evidence="5 6">SCSIO 66989</strain>
    </source>
</reference>
<dbReference type="AlphaFoldDB" id="A0AA97I0F6"/>
<dbReference type="Gene3D" id="3.40.1090.10">
    <property type="entry name" value="Cytosolic phospholipase A2 catalytic domain"/>
    <property type="match status" value="1"/>
</dbReference>
<dbReference type="NCBIfam" id="TIGR03607">
    <property type="entry name" value="patatin-like protein"/>
    <property type="match status" value="1"/>
</dbReference>
<protein>
    <submittedName>
        <fullName evidence="5">Patatin-like protein</fullName>
    </submittedName>
</protein>
<dbReference type="PROSITE" id="PS51635">
    <property type="entry name" value="PNPLA"/>
    <property type="match status" value="1"/>
</dbReference>
<feature type="short sequence motif" description="GXSXG" evidence="2">
    <location>
        <begin position="77"/>
        <end position="81"/>
    </location>
</feature>
<proteinExistence type="predicted"/>
<keyword evidence="6" id="KW-1185">Reference proteome</keyword>
<evidence type="ECO:0000256" key="3">
    <source>
        <dbReference type="SAM" id="MobiDB-lite"/>
    </source>
</evidence>
<name>A0AA97I0F6_9SPHN</name>
<organism evidence="5 6">
    <name type="scientific">Alterisphingorhabdus coralli</name>
    <dbReference type="NCBI Taxonomy" id="3071408"/>
    <lineage>
        <taxon>Bacteria</taxon>
        <taxon>Pseudomonadati</taxon>
        <taxon>Pseudomonadota</taxon>
        <taxon>Alphaproteobacteria</taxon>
        <taxon>Sphingomonadales</taxon>
        <taxon>Sphingomonadaceae</taxon>
        <taxon>Alterisphingorhabdus (ex Yan et al. 2024)</taxon>
    </lineage>
</organism>
<feature type="active site" description="Nucleophile" evidence="2">
    <location>
        <position position="79"/>
    </location>
</feature>
<dbReference type="InterPro" id="IPR019894">
    <property type="entry name" value="Patatin-related_protein"/>
</dbReference>
<feature type="active site" description="Proton acceptor" evidence="2">
    <location>
        <position position="318"/>
    </location>
</feature>
<keyword evidence="2" id="KW-0442">Lipid degradation</keyword>
<comment type="caution">
    <text evidence="2">Lacks conserved residue(s) required for the propagation of feature annotation.</text>
</comment>
<dbReference type="EMBL" id="CP136594">
    <property type="protein sequence ID" value="WOE74145.1"/>
    <property type="molecule type" value="Genomic_DNA"/>
</dbReference>
<gene>
    <name evidence="5" type="ORF">RB602_09790</name>
</gene>
<keyword evidence="2" id="KW-0378">Hydrolase</keyword>
<dbReference type="InterPro" id="IPR002641">
    <property type="entry name" value="PNPLA_dom"/>
</dbReference>
<dbReference type="InterPro" id="IPR016035">
    <property type="entry name" value="Acyl_Trfase/lysoPLipase"/>
</dbReference>
<sequence>MRQKELRLALVCYGGISLAVYMHGITKEIWRLARASRNFHANDPAVDGTQGVYRALLEYIAEQRNLKLRVLPDIIAGTSAGGINGVFLAQALMSGESLEPLTDLWLECADIDVLLDPDARPLSRFTKFWAQPLVWFALSRPGGAVERTVSKSARNEVKTKLSRLIRARWFAPPFSGIGFSQLLYNALDAMRASEKGPKLIPHGQPLDLFVTVTDFHGHLERMRLHSPPEVVETEHRLTIRFSATRGEGSTPLADPAELVFAARATASFPGAFPPFTVQEIDQLLQQKERQWPSRDSFLRRTLPQQYARDVIEDTVLVDGAVLTNAPFGQAMEALKNRPAHREVDRRFVYIDPKPDFRGATAEKAKARREKGDKDPLPGFFATIFGAISDIPREQPIRDNLEMIEGRSSRVQRMLQITDNLRGDVEETVAKLFGRTLFLDRPTPKRLAAWRNKAQDKAARMAGFTYGPYGQLKLNGIVEDIVFTLKRAHAEASSVYPYELRETLWKHLQAQGMDDLASSSGGATDQAIGFFRSQDLGFRVRRLRFMARRLGQDIADADNAPPEAVMAMQETIYNCLSLYLECETKDQRGKDFSEIAAIAIAQPGKALEQLAEGRNLRGIDNQVDAKISEALAMLPKEARREMLLSYLGFPFYDIATLPILQGEGLDEFDPIKVDRISPDDAPSIRAGGADATLKGIEFNSFGAFFSRAYRENDYLWGRLHGAERMIDLLVSTIDDASALDPAVIQEFKRKAFHAVLDEEEQRLRTDRHLVPKIRREVDAKIPAPEAIDTKDASEGLMSRMLKGSDKQPQQTQ</sequence>
<accession>A0AA97I0F6</accession>
<feature type="domain" description="PNPLA" evidence="4">
    <location>
        <begin position="10"/>
        <end position="331"/>
    </location>
</feature>
<dbReference type="InterPro" id="IPR024282">
    <property type="entry name" value="DUF3376"/>
</dbReference>
<dbReference type="Pfam" id="PF01734">
    <property type="entry name" value="Patatin"/>
    <property type="match status" value="1"/>
</dbReference>
<dbReference type="SUPFAM" id="SSF52151">
    <property type="entry name" value="FabD/lysophospholipase-like"/>
    <property type="match status" value="1"/>
</dbReference>
<dbReference type="Pfam" id="PF11856">
    <property type="entry name" value="DUF3376"/>
    <property type="match status" value="1"/>
</dbReference>
<feature type="short sequence motif" description="DGA/G" evidence="2">
    <location>
        <begin position="318"/>
        <end position="320"/>
    </location>
</feature>
<evidence type="ECO:0000313" key="6">
    <source>
        <dbReference type="Proteomes" id="UP001302429"/>
    </source>
</evidence>
<dbReference type="Proteomes" id="UP001302429">
    <property type="component" value="Chromosome"/>
</dbReference>
<dbReference type="GO" id="GO:0016042">
    <property type="term" value="P:lipid catabolic process"/>
    <property type="evidence" value="ECO:0007669"/>
    <property type="project" value="UniProtKB-UniRule"/>
</dbReference>
<dbReference type="RefSeq" id="WP_317080377.1">
    <property type="nucleotide sequence ID" value="NZ_CP136594.1"/>
</dbReference>
<evidence type="ECO:0000256" key="2">
    <source>
        <dbReference type="PROSITE-ProRule" id="PRU01161"/>
    </source>
</evidence>
<evidence type="ECO:0000313" key="5">
    <source>
        <dbReference type="EMBL" id="WOE74145.1"/>
    </source>
</evidence>
<evidence type="ECO:0000256" key="1">
    <source>
        <dbReference type="ARBA" id="ARBA00023098"/>
    </source>
</evidence>
<dbReference type="GO" id="GO:0016787">
    <property type="term" value="F:hydrolase activity"/>
    <property type="evidence" value="ECO:0007669"/>
    <property type="project" value="UniProtKB-UniRule"/>
</dbReference>
<dbReference type="KEGG" id="acoa:RB602_09790"/>